<sequence>MPRKKRAAPISAIFPSVPEFGKERTGQIRRKPFLLTSGRGPGLCRSRNSFPPFLRFYDHSPAAEGKNRFVLPKKEEWNIHSSMAGEFPSSGKEPGRFPSPQEERAAGSFSVCMLPICHFAKR</sequence>
<accession>A0A150LQ85</accession>
<gene>
    <name evidence="2" type="ORF">B4135_2837</name>
</gene>
<dbReference type="Proteomes" id="UP000075683">
    <property type="component" value="Unassembled WGS sequence"/>
</dbReference>
<name>A0A150LQ85_9BACI</name>
<dbReference type="EMBL" id="LQYT01000073">
    <property type="protein sequence ID" value="KYD14410.1"/>
    <property type="molecule type" value="Genomic_DNA"/>
</dbReference>
<evidence type="ECO:0000313" key="3">
    <source>
        <dbReference type="Proteomes" id="UP000075683"/>
    </source>
</evidence>
<feature type="region of interest" description="Disordered" evidence="1">
    <location>
        <begin position="83"/>
        <end position="102"/>
    </location>
</feature>
<dbReference type="STRING" id="301148.B4135_2837"/>
<protein>
    <submittedName>
        <fullName evidence="2">Uncharacterized protein</fullName>
    </submittedName>
</protein>
<reference evidence="2 3" key="1">
    <citation type="submission" date="2016-01" db="EMBL/GenBank/DDBJ databases">
        <title>Draft Genome Sequences of Seven Thermophilic Sporeformers Isolated from Foods.</title>
        <authorList>
            <person name="Berendsen E.M."/>
            <person name="Wells-Bennik M.H."/>
            <person name="Krawcyk A.O."/>
            <person name="De Jong A."/>
            <person name="Holsappel S."/>
            <person name="Eijlander R.T."/>
            <person name="Kuipers O.P."/>
        </authorList>
    </citation>
    <scope>NUCLEOTIDE SEQUENCE [LARGE SCALE GENOMIC DNA]</scope>
    <source>
        <strain evidence="2 3">B4135</strain>
    </source>
</reference>
<evidence type="ECO:0000256" key="1">
    <source>
        <dbReference type="SAM" id="MobiDB-lite"/>
    </source>
</evidence>
<proteinExistence type="predicted"/>
<dbReference type="AlphaFoldDB" id="A0A150LQ85"/>
<comment type="caution">
    <text evidence="2">The sequence shown here is derived from an EMBL/GenBank/DDBJ whole genome shotgun (WGS) entry which is preliminary data.</text>
</comment>
<evidence type="ECO:0000313" key="2">
    <source>
        <dbReference type="EMBL" id="KYD14410.1"/>
    </source>
</evidence>
<organism evidence="2 3">
    <name type="scientific">Caldibacillus debilis</name>
    <dbReference type="NCBI Taxonomy" id="301148"/>
    <lineage>
        <taxon>Bacteria</taxon>
        <taxon>Bacillati</taxon>
        <taxon>Bacillota</taxon>
        <taxon>Bacilli</taxon>
        <taxon>Bacillales</taxon>
        <taxon>Bacillaceae</taxon>
        <taxon>Caldibacillus</taxon>
    </lineage>
</organism>